<gene>
    <name evidence="2" type="ORF">C8E03_103253</name>
</gene>
<feature type="transmembrane region" description="Helical" evidence="1">
    <location>
        <begin position="48"/>
        <end position="67"/>
    </location>
</feature>
<sequence length="105" mass="12367">MNEQIIIIILTALAIVSTLWLYLWRAIRQVQNENDERWTFVMLKAKSFAELSDWLLILIVAILITMPTIQEILIPIKRILLIGILFFGLRNLIELIGLIYYNRKL</sequence>
<name>A0A318EY04_9FIRM</name>
<keyword evidence="1" id="KW-1133">Transmembrane helix</keyword>
<dbReference type="AlphaFoldDB" id="A0A318EY04"/>
<keyword evidence="1" id="KW-0472">Membrane</keyword>
<feature type="transmembrane region" description="Helical" evidence="1">
    <location>
        <begin position="79"/>
        <end position="101"/>
    </location>
</feature>
<protein>
    <submittedName>
        <fullName evidence="2">Uncharacterized protein</fullName>
    </submittedName>
</protein>
<organism evidence="2 3">
    <name type="scientific">Lachnotalea glycerini</name>
    <dbReference type="NCBI Taxonomy" id="1763509"/>
    <lineage>
        <taxon>Bacteria</taxon>
        <taxon>Bacillati</taxon>
        <taxon>Bacillota</taxon>
        <taxon>Clostridia</taxon>
        <taxon>Lachnospirales</taxon>
        <taxon>Lachnospiraceae</taxon>
        <taxon>Lachnotalea</taxon>
    </lineage>
</organism>
<comment type="caution">
    <text evidence="2">The sequence shown here is derived from an EMBL/GenBank/DDBJ whole genome shotgun (WGS) entry which is preliminary data.</text>
</comment>
<dbReference type="Proteomes" id="UP000247523">
    <property type="component" value="Unassembled WGS sequence"/>
</dbReference>
<proteinExistence type="predicted"/>
<dbReference type="EMBL" id="QICS01000003">
    <property type="protein sequence ID" value="PXV91692.1"/>
    <property type="molecule type" value="Genomic_DNA"/>
</dbReference>
<dbReference type="RefSeq" id="WP_110290830.1">
    <property type="nucleotide sequence ID" value="NZ_QICS01000003.1"/>
</dbReference>
<evidence type="ECO:0000313" key="2">
    <source>
        <dbReference type="EMBL" id="PXV91692.1"/>
    </source>
</evidence>
<evidence type="ECO:0000313" key="3">
    <source>
        <dbReference type="Proteomes" id="UP000247523"/>
    </source>
</evidence>
<feature type="transmembrane region" description="Helical" evidence="1">
    <location>
        <begin position="6"/>
        <end position="27"/>
    </location>
</feature>
<evidence type="ECO:0000256" key="1">
    <source>
        <dbReference type="SAM" id="Phobius"/>
    </source>
</evidence>
<accession>A0A318EY04</accession>
<keyword evidence="1" id="KW-0812">Transmembrane</keyword>
<reference evidence="2 3" key="1">
    <citation type="submission" date="2018-05" db="EMBL/GenBank/DDBJ databases">
        <title>Genomic Encyclopedia of Type Strains, Phase IV (KMG-IV): sequencing the most valuable type-strain genomes for metagenomic binning, comparative biology and taxonomic classification.</title>
        <authorList>
            <person name="Goeker M."/>
        </authorList>
    </citation>
    <scope>NUCLEOTIDE SEQUENCE [LARGE SCALE GENOMIC DNA]</scope>
    <source>
        <strain evidence="2 3">DSM 28816</strain>
    </source>
</reference>